<comment type="caution">
    <text evidence="6">The sequence shown here is derived from an EMBL/GenBank/DDBJ whole genome shotgun (WGS) entry which is preliminary data.</text>
</comment>
<dbReference type="RefSeq" id="WP_253579176.1">
    <property type="nucleotide sequence ID" value="NZ_JAMFTQ010000017.1"/>
</dbReference>
<evidence type="ECO:0000256" key="4">
    <source>
        <dbReference type="ARBA" id="ARBA00023136"/>
    </source>
</evidence>
<dbReference type="EC" id="3.4.21.-" evidence="6"/>
<dbReference type="NCBIfam" id="NF033740">
    <property type="entry name" value="MarP_fam_protase"/>
    <property type="match status" value="1"/>
</dbReference>
<protein>
    <submittedName>
        <fullName evidence="6">MarP family serine protease</fullName>
        <ecNumber evidence="6">3.4.21.-</ecNumber>
    </submittedName>
</protein>
<evidence type="ECO:0000256" key="2">
    <source>
        <dbReference type="ARBA" id="ARBA00022692"/>
    </source>
</evidence>
<proteinExistence type="predicted"/>
<feature type="transmembrane region" description="Helical" evidence="5">
    <location>
        <begin position="28"/>
        <end position="48"/>
    </location>
</feature>
<dbReference type="InterPro" id="IPR003825">
    <property type="entry name" value="Colicin-V_CvpA"/>
</dbReference>
<dbReference type="GO" id="GO:0008233">
    <property type="term" value="F:peptidase activity"/>
    <property type="evidence" value="ECO:0007669"/>
    <property type="project" value="UniProtKB-KW"/>
</dbReference>
<keyword evidence="3 5" id="KW-1133">Transmembrane helix</keyword>
<keyword evidence="2 5" id="KW-0812">Transmembrane</keyword>
<dbReference type="Pfam" id="PF13365">
    <property type="entry name" value="Trypsin_2"/>
    <property type="match status" value="1"/>
</dbReference>
<dbReference type="PANTHER" id="PTHR43019">
    <property type="entry name" value="SERINE ENDOPROTEASE DEGS"/>
    <property type="match status" value="1"/>
</dbReference>
<organism evidence="6 7">
    <name type="scientific">Corynebacterium stercoris</name>
    <dbReference type="NCBI Taxonomy" id="2943490"/>
    <lineage>
        <taxon>Bacteria</taxon>
        <taxon>Bacillati</taxon>
        <taxon>Actinomycetota</taxon>
        <taxon>Actinomycetes</taxon>
        <taxon>Mycobacteriales</taxon>
        <taxon>Corynebacteriaceae</taxon>
        <taxon>Corynebacterium</taxon>
    </lineage>
</organism>
<keyword evidence="4 5" id="KW-0472">Membrane</keyword>
<dbReference type="PANTHER" id="PTHR43019:SF23">
    <property type="entry name" value="PROTEASE DO-LIKE 5, CHLOROPLASTIC"/>
    <property type="match status" value="1"/>
</dbReference>
<evidence type="ECO:0000256" key="5">
    <source>
        <dbReference type="SAM" id="Phobius"/>
    </source>
</evidence>
<evidence type="ECO:0000313" key="6">
    <source>
        <dbReference type="EMBL" id="MCP1388504.1"/>
    </source>
</evidence>
<dbReference type="InterPro" id="IPR001940">
    <property type="entry name" value="Peptidase_S1C"/>
</dbReference>
<dbReference type="Proteomes" id="UP001204000">
    <property type="component" value="Unassembled WGS sequence"/>
</dbReference>
<dbReference type="EMBL" id="JAMFTQ010000017">
    <property type="protein sequence ID" value="MCP1388504.1"/>
    <property type="molecule type" value="Genomic_DNA"/>
</dbReference>
<keyword evidence="6" id="KW-0645">Protease</keyword>
<dbReference type="InterPro" id="IPR009003">
    <property type="entry name" value="Peptidase_S1_PA"/>
</dbReference>
<dbReference type="Gene3D" id="2.40.10.10">
    <property type="entry name" value="Trypsin-like serine proteases"/>
    <property type="match status" value="2"/>
</dbReference>
<evidence type="ECO:0000256" key="1">
    <source>
        <dbReference type="ARBA" id="ARBA00004141"/>
    </source>
</evidence>
<comment type="subcellular location">
    <subcellularLocation>
        <location evidence="1">Membrane</location>
        <topology evidence="1">Multi-pass membrane protein</topology>
    </subcellularLocation>
</comment>
<gene>
    <name evidence="6" type="ORF">M5J20_09985</name>
</gene>
<accession>A0ABT1G3A6</accession>
<reference evidence="6" key="1">
    <citation type="submission" date="2022-05" db="EMBL/GenBank/DDBJ databases">
        <title>Corynebacterium sp. TA-R-1 sp. nov., isolated from human feces.</title>
        <authorList>
            <person name="Shamsuzzaman M."/>
            <person name="Dahal R.H."/>
        </authorList>
    </citation>
    <scope>NUCLEOTIDE SEQUENCE</scope>
    <source>
        <strain evidence="6">TA-R-1</strain>
    </source>
</reference>
<name>A0ABT1G3A6_9CORY</name>
<evidence type="ECO:0000256" key="3">
    <source>
        <dbReference type="ARBA" id="ARBA00022989"/>
    </source>
</evidence>
<feature type="transmembrane region" description="Helical" evidence="5">
    <location>
        <begin position="60"/>
        <end position="83"/>
    </location>
</feature>
<dbReference type="InterPro" id="IPR047680">
    <property type="entry name" value="MarP-like"/>
</dbReference>
<keyword evidence="6" id="KW-0378">Hydrolase</keyword>
<dbReference type="PRINTS" id="PR00834">
    <property type="entry name" value="PROTEASES2C"/>
</dbReference>
<dbReference type="InterPro" id="IPR043504">
    <property type="entry name" value="Peptidase_S1_PA_chymotrypsin"/>
</dbReference>
<dbReference type="Pfam" id="PF02674">
    <property type="entry name" value="Colicin_V"/>
    <property type="match status" value="1"/>
</dbReference>
<dbReference type="GO" id="GO:0006508">
    <property type="term" value="P:proteolysis"/>
    <property type="evidence" value="ECO:0007669"/>
    <property type="project" value="UniProtKB-KW"/>
</dbReference>
<evidence type="ECO:0000313" key="7">
    <source>
        <dbReference type="Proteomes" id="UP001204000"/>
    </source>
</evidence>
<keyword evidence="7" id="KW-1185">Reference proteome</keyword>
<dbReference type="SUPFAM" id="SSF50494">
    <property type="entry name" value="Trypsin-like serine proteases"/>
    <property type="match status" value="1"/>
</dbReference>
<sequence length="396" mass="40559">MQIALDALLILVVVLALAAGWRQGALSSVFSAVGVVAGLVVGLALAPVVMSLSQVQTVRVVLLVALVVLLVAIGNAVGAAAGSQLRAGVRRKGARNVDSLVGAVFQALAVTLVVWLTSIPLAAAVPGAAGNAIRESRVLAAIDAAAPDAFGQVPARIAALLDESGLPPLVSPFSVARGAAVDAPDPAAVDPEMVQRVRPAVLQVMGDSGSCQRRLSGTGFVIEDGYVLTNAHVVAGTDTVVLDTVLGVKDAEVVLYDPDVDIAVLHAPDLNIAPLTWSTTILATSDDAVVMGYPHSGPFEAAPARIRGRLNISGPDIYAQGRVNREAYTIRGEIRQGNSGGPLLDTDGNVVGMIFGASLDSTETGYALTADQVRERVGDVRGLRGRVDTQLCVGAA</sequence>
<feature type="transmembrane region" description="Helical" evidence="5">
    <location>
        <begin position="103"/>
        <end position="125"/>
    </location>
</feature>